<dbReference type="Proteomes" id="UP000184016">
    <property type="component" value="Unassembled WGS sequence"/>
</dbReference>
<reference evidence="3" key="1">
    <citation type="submission" date="2016-11" db="EMBL/GenBank/DDBJ databases">
        <authorList>
            <person name="Varghese N."/>
            <person name="Submissions S."/>
        </authorList>
    </citation>
    <scope>NUCLEOTIDE SEQUENCE [LARGE SCALE GENOMIC DNA]</scope>
    <source>
        <strain evidence="3">USBA-503</strain>
    </source>
</reference>
<gene>
    <name evidence="2" type="ORF">SAMN05443507_12537</name>
</gene>
<feature type="transmembrane region" description="Helical" evidence="1">
    <location>
        <begin position="88"/>
        <end position="106"/>
    </location>
</feature>
<sequence length="126" mass="14088">MKRWIGRILLILFALLVGVQSWWIAWVGVFNQIPQLTGDGGGGVLLAFWLLLGSLLSLKWRWPVIVCCLLASIDGVLCGQIYQDNMQYVYAAGALIAACVFSWSLFTNYKSAKLSPQDLHILKKPF</sequence>
<feature type="transmembrane region" description="Helical" evidence="1">
    <location>
        <begin position="40"/>
        <end position="57"/>
    </location>
</feature>
<protein>
    <submittedName>
        <fullName evidence="2">Uncharacterized protein</fullName>
    </submittedName>
</protein>
<dbReference type="RefSeq" id="WP_072875008.1">
    <property type="nucleotide sequence ID" value="NZ_FRAF01000025.1"/>
</dbReference>
<keyword evidence="1" id="KW-0472">Membrane</keyword>
<keyword evidence="1" id="KW-1133">Transmembrane helix</keyword>
<dbReference type="STRING" id="1830138.SAMN05443507_12537"/>
<keyword evidence="1" id="KW-0812">Transmembrane</keyword>
<evidence type="ECO:0000313" key="2">
    <source>
        <dbReference type="EMBL" id="SHK88036.1"/>
    </source>
</evidence>
<dbReference type="AlphaFoldDB" id="A0A1M6W345"/>
<keyword evidence="3" id="KW-1185">Reference proteome</keyword>
<organism evidence="2 3">
    <name type="scientific">Alicyclobacillus tolerans</name>
    <dbReference type="NCBI Taxonomy" id="90970"/>
    <lineage>
        <taxon>Bacteria</taxon>
        <taxon>Bacillati</taxon>
        <taxon>Bacillota</taxon>
        <taxon>Bacilli</taxon>
        <taxon>Bacillales</taxon>
        <taxon>Alicyclobacillaceae</taxon>
        <taxon>Alicyclobacillus</taxon>
    </lineage>
</organism>
<proteinExistence type="predicted"/>
<evidence type="ECO:0000313" key="3">
    <source>
        <dbReference type="Proteomes" id="UP000184016"/>
    </source>
</evidence>
<evidence type="ECO:0000256" key="1">
    <source>
        <dbReference type="SAM" id="Phobius"/>
    </source>
</evidence>
<accession>A0A1M6W345</accession>
<dbReference type="EMBL" id="FRAF01000025">
    <property type="protein sequence ID" value="SHK88036.1"/>
    <property type="molecule type" value="Genomic_DNA"/>
</dbReference>
<name>A0A1M6W345_9BACL</name>